<dbReference type="Proteomes" id="UP000035037">
    <property type="component" value="Unassembled WGS sequence"/>
</dbReference>
<sequence length="400" mass="42273">MGKKQIKDPRKTPGRPGKSRCPASPACVGTALTLTCNEALDVNSVPAATAFTMRVNGTPIRLAASNPVSISGSAVSLNVARRATAAHSRAATTAVKARPADRGVVAGAGEAEELEGRDGDARAAVRLGRGRSGVRGGRALSNTVTATVGGPVRIRIEGARAKEDKDATLDFAVMLNRATAHEVSVDYATAEDTATTRADYTATSGTLVFAVGKTAKTVSVPVLDDVVDEGKETLRLRLSNPRGAYLRNMHRQAKGVIVNDDPLQTMWLSRFGRTVDGHIADAVSDHRFATPPPQPGLPLTVAGEELNGAVPLAENRSALAKLPGFATLTSQQRVQDFSFSFSPSVSASHFSFRGEGPILLQRQGRYRLPRGRRAHCPAGSEVERRTLAGRCCTLPLLGQR</sequence>
<reference evidence="6 7" key="2">
    <citation type="submission" date="2015-05" db="EMBL/GenBank/DDBJ databases">
        <title>Lifestyle Evolution in Cyanobacterial Symbionts of Sponges.</title>
        <authorList>
            <person name="Burgsdorf I."/>
            <person name="Slaby B.M."/>
            <person name="Handley K.M."/>
            <person name="Haber M."/>
            <person name="Blom J."/>
            <person name="Marshall C.W."/>
            <person name="Gilbert J.A."/>
            <person name="Hentschel U."/>
            <person name="Steindler L."/>
        </authorList>
    </citation>
    <scope>NUCLEOTIDE SEQUENCE [LARGE SCALE GENOMIC DNA]</scope>
    <source>
        <strain evidence="6">15L</strain>
    </source>
</reference>
<gene>
    <name evidence="6" type="ORF">TQ37_10250</name>
</gene>
<dbReference type="InterPro" id="IPR026919">
    <property type="entry name" value="ADGRV1"/>
</dbReference>
<dbReference type="GO" id="GO:0004930">
    <property type="term" value="F:G protein-coupled receptor activity"/>
    <property type="evidence" value="ECO:0007669"/>
    <property type="project" value="InterPro"/>
</dbReference>
<reference evidence="6 7" key="1">
    <citation type="submission" date="2015-02" db="EMBL/GenBank/DDBJ databases">
        <authorList>
            <person name="Slaby B."/>
            <person name="Hentschel U."/>
        </authorList>
    </citation>
    <scope>NUCLEOTIDE SEQUENCE [LARGE SCALE GENOMIC DNA]</scope>
    <source>
        <strain evidence="6">15L</strain>
    </source>
</reference>
<comment type="caution">
    <text evidence="6">The sequence shown here is derived from an EMBL/GenBank/DDBJ whole genome shotgun (WGS) entry which is preliminary data.</text>
</comment>
<evidence type="ECO:0000256" key="3">
    <source>
        <dbReference type="ARBA" id="ARBA00022837"/>
    </source>
</evidence>
<keyword evidence="1" id="KW-0732">Signal</keyword>
<dbReference type="PANTHER" id="PTHR46682:SF1">
    <property type="entry name" value="ADHESION G-PROTEIN COUPLED RECEPTOR V1"/>
    <property type="match status" value="1"/>
</dbReference>
<name>A0A0G8AR73_9SYNE</name>
<evidence type="ECO:0000313" key="7">
    <source>
        <dbReference type="Proteomes" id="UP000035037"/>
    </source>
</evidence>
<evidence type="ECO:0000256" key="4">
    <source>
        <dbReference type="SAM" id="MobiDB-lite"/>
    </source>
</evidence>
<dbReference type="InterPro" id="IPR003644">
    <property type="entry name" value="Calx_beta"/>
</dbReference>
<evidence type="ECO:0000256" key="2">
    <source>
        <dbReference type="ARBA" id="ARBA00022737"/>
    </source>
</evidence>
<evidence type="ECO:0000313" key="6">
    <source>
        <dbReference type="EMBL" id="KKZ09999.1"/>
    </source>
</evidence>
<dbReference type="Gene3D" id="2.60.40.2030">
    <property type="match status" value="1"/>
</dbReference>
<evidence type="ECO:0000256" key="1">
    <source>
        <dbReference type="ARBA" id="ARBA00022729"/>
    </source>
</evidence>
<feature type="region of interest" description="Disordered" evidence="4">
    <location>
        <begin position="1"/>
        <end position="24"/>
    </location>
</feature>
<dbReference type="InterPro" id="IPR038081">
    <property type="entry name" value="CalX-like_sf"/>
</dbReference>
<feature type="domain" description="Calx-beta" evidence="5">
    <location>
        <begin position="142"/>
        <end position="239"/>
    </location>
</feature>
<dbReference type="SUPFAM" id="SSF141072">
    <property type="entry name" value="CalX-like"/>
    <property type="match status" value="1"/>
</dbReference>
<dbReference type="PATRIC" id="fig|1608419.3.peg.1387"/>
<dbReference type="PANTHER" id="PTHR46682">
    <property type="entry name" value="ADHESION G-PROTEIN COUPLED RECEPTOR V1"/>
    <property type="match status" value="1"/>
</dbReference>
<dbReference type="AlphaFoldDB" id="A0A0G8AR73"/>
<dbReference type="EMBL" id="JYFQ01000220">
    <property type="protein sequence ID" value="KKZ09999.1"/>
    <property type="molecule type" value="Genomic_DNA"/>
</dbReference>
<dbReference type="Pfam" id="PF03160">
    <property type="entry name" value="Calx-beta"/>
    <property type="match status" value="1"/>
</dbReference>
<proteinExistence type="predicted"/>
<evidence type="ECO:0000259" key="5">
    <source>
        <dbReference type="SMART" id="SM00237"/>
    </source>
</evidence>
<dbReference type="SMART" id="SM00237">
    <property type="entry name" value="Calx_beta"/>
    <property type="match status" value="1"/>
</dbReference>
<protein>
    <recommendedName>
        <fullName evidence="5">Calx-beta domain-containing protein</fullName>
    </recommendedName>
</protein>
<organism evidence="6 7">
    <name type="scientific">Candidatus Synechococcus spongiarum 15L</name>
    <dbReference type="NCBI Taxonomy" id="1608419"/>
    <lineage>
        <taxon>Bacteria</taxon>
        <taxon>Bacillati</taxon>
        <taxon>Cyanobacteriota</taxon>
        <taxon>Cyanophyceae</taxon>
        <taxon>Synechococcales</taxon>
        <taxon>Synechococcaceae</taxon>
        <taxon>Synechococcus</taxon>
    </lineage>
</organism>
<keyword evidence="3" id="KW-0106">Calcium</keyword>
<accession>A0A0G8AR73</accession>
<keyword evidence="2" id="KW-0677">Repeat</keyword>
<dbReference type="GO" id="GO:0016020">
    <property type="term" value="C:membrane"/>
    <property type="evidence" value="ECO:0007669"/>
    <property type="project" value="InterPro"/>
</dbReference>
<feature type="compositionally biased region" description="Basic and acidic residues" evidence="4">
    <location>
        <begin position="1"/>
        <end position="11"/>
    </location>
</feature>